<evidence type="ECO:0000313" key="4">
    <source>
        <dbReference type="Proteomes" id="UP000233414"/>
    </source>
</evidence>
<feature type="transmembrane region" description="Helical" evidence="2">
    <location>
        <begin position="42"/>
        <end position="62"/>
    </location>
</feature>
<dbReference type="AlphaFoldDB" id="A0A2N1UNR8"/>
<protein>
    <submittedName>
        <fullName evidence="3">Uncharacterized protein</fullName>
    </submittedName>
</protein>
<comment type="caution">
    <text evidence="3">The sequence shown here is derived from an EMBL/GenBank/DDBJ whole genome shotgun (WGS) entry which is preliminary data.</text>
</comment>
<gene>
    <name evidence="3" type="ORF">CVV26_01245</name>
</gene>
<feature type="coiled-coil region" evidence="1">
    <location>
        <begin position="5"/>
        <end position="32"/>
    </location>
</feature>
<name>A0A2N1UNR8_9BACT</name>
<keyword evidence="2" id="KW-0812">Transmembrane</keyword>
<organism evidence="3 4">
    <name type="scientific">Candidatus Kuenenbacteria bacterium HGW-Kuenenbacteria-1</name>
    <dbReference type="NCBI Taxonomy" id="2013812"/>
    <lineage>
        <taxon>Bacteria</taxon>
        <taxon>Candidatus Kueneniibacteriota</taxon>
    </lineage>
</organism>
<dbReference type="Proteomes" id="UP000233414">
    <property type="component" value="Unassembled WGS sequence"/>
</dbReference>
<keyword evidence="2" id="KW-1133">Transmembrane helix</keyword>
<accession>A0A2N1UNR8</accession>
<proteinExistence type="predicted"/>
<dbReference type="EMBL" id="PGYQ01000003">
    <property type="protein sequence ID" value="PKL72497.1"/>
    <property type="molecule type" value="Genomic_DNA"/>
</dbReference>
<sequence>MIQPSISLNEQIKKLQEENLEYSKEILKLNKKIYSYIFWEKIFGVIKMALIIIPIIITLIYLPKLLEEYFVPYQELFRQAIGISKQENKEVQIQDIQKLLTPEQLDGILKKIPNKK</sequence>
<evidence type="ECO:0000256" key="1">
    <source>
        <dbReference type="SAM" id="Coils"/>
    </source>
</evidence>
<reference evidence="3 4" key="1">
    <citation type="journal article" date="2017" name="ISME J.">
        <title>Potential for microbial H2 and metal transformations associated with novel bacteria and archaea in deep terrestrial subsurface sediments.</title>
        <authorList>
            <person name="Hernsdorf A.W."/>
            <person name="Amano Y."/>
            <person name="Miyakawa K."/>
            <person name="Ise K."/>
            <person name="Suzuki Y."/>
            <person name="Anantharaman K."/>
            <person name="Probst A."/>
            <person name="Burstein D."/>
            <person name="Thomas B.C."/>
            <person name="Banfield J.F."/>
        </authorList>
    </citation>
    <scope>NUCLEOTIDE SEQUENCE [LARGE SCALE GENOMIC DNA]</scope>
    <source>
        <strain evidence="3">HGW-Kuenenbacteria-1</strain>
    </source>
</reference>
<evidence type="ECO:0000256" key="2">
    <source>
        <dbReference type="SAM" id="Phobius"/>
    </source>
</evidence>
<keyword evidence="1" id="KW-0175">Coiled coil</keyword>
<keyword evidence="2" id="KW-0472">Membrane</keyword>
<evidence type="ECO:0000313" key="3">
    <source>
        <dbReference type="EMBL" id="PKL72497.1"/>
    </source>
</evidence>